<dbReference type="GO" id="GO:0003868">
    <property type="term" value="F:4-hydroxyphenylpyruvate dioxygenase activity"/>
    <property type="evidence" value="ECO:0007669"/>
    <property type="project" value="InterPro"/>
</dbReference>
<dbReference type="PIRSF" id="PIRSF009283">
    <property type="entry name" value="HPP_dOase"/>
    <property type="match status" value="1"/>
</dbReference>
<name>A0A2S0N078_9BURK</name>
<evidence type="ECO:0000256" key="4">
    <source>
        <dbReference type="ARBA" id="ARBA00023004"/>
    </source>
</evidence>
<dbReference type="GO" id="GO:0046872">
    <property type="term" value="F:metal ion binding"/>
    <property type="evidence" value="ECO:0007669"/>
    <property type="project" value="UniProtKB-KW"/>
</dbReference>
<keyword evidence="4 5" id="KW-0408">Iron</keyword>
<sequence>MHPTEILASADAHAAWDNPMGTDGFEFIEYAAPDPTAMGHAFEAMGFRPVARHRHKNVTLYRQGTINFLINAEPDSFAQRFARHHGPSVCAIAFRVHDAKAAYERAVSLGAWGYAGKAGPGELNIPAIKGIGDSLIYFVDRWRGKGGAQPGDIGNIGFFDVDFEALPGVSAQEALQPFGHGLTYIDHLTHNVHRGRMGEWADFYERLFNFREIKYFDIEGQVTGVKSKAMTSPCGKIRIPINEEGKENPGQIQEYLDMYKGEGIQHIAMGSDDLYQTVDRLRASGVRLLDTIDTYYELVDKRIPGHGEPLEELHKRKILIDGKKDALLLQIFSENQLGPIFFEFIQRKGDDGFGNGNFKALFESIELDQIRRGVLKAPAGATTP</sequence>
<dbReference type="Proteomes" id="UP000239326">
    <property type="component" value="Chromosome"/>
</dbReference>
<protein>
    <submittedName>
        <fullName evidence="7">4-hydroxyphenylpyruvate dioxygenase</fullName>
    </submittedName>
</protein>
<keyword evidence="8" id="KW-1185">Reference proteome</keyword>
<proteinExistence type="inferred from homology"/>
<dbReference type="AlphaFoldDB" id="A0A2S0N078"/>
<dbReference type="PANTHER" id="PTHR11959">
    <property type="entry name" value="4-HYDROXYPHENYLPYRUVATE DIOXYGENASE"/>
    <property type="match status" value="1"/>
</dbReference>
<dbReference type="InterPro" id="IPR041736">
    <property type="entry name" value="4OHPhenylPyrv_dOase_N"/>
</dbReference>
<dbReference type="InterPro" id="IPR004360">
    <property type="entry name" value="Glyas_Fos-R_dOase_dom"/>
</dbReference>
<feature type="domain" description="VOC" evidence="6">
    <location>
        <begin position="184"/>
        <end position="334"/>
    </location>
</feature>
<dbReference type="CDD" id="cd07250">
    <property type="entry name" value="HPPD_C_like"/>
    <property type="match status" value="1"/>
</dbReference>
<reference evidence="7 8" key="1">
    <citation type="submission" date="2018-03" db="EMBL/GenBank/DDBJ databases">
        <title>Genome sequencing of Simplicispira sp.</title>
        <authorList>
            <person name="Kim S.-J."/>
            <person name="Heo J."/>
            <person name="Kwon S.-W."/>
        </authorList>
    </citation>
    <scope>NUCLEOTIDE SEQUENCE [LARGE SCALE GENOMIC DNA]</scope>
    <source>
        <strain evidence="7 8">SC1-8</strain>
    </source>
</reference>
<dbReference type="PANTHER" id="PTHR11959:SF1">
    <property type="entry name" value="4-HYDROXYPHENYLPYRUVATE DIOXYGENASE"/>
    <property type="match status" value="1"/>
</dbReference>
<dbReference type="InterPro" id="IPR041735">
    <property type="entry name" value="4OHPhenylPyrv_dOase_C"/>
</dbReference>
<feature type="domain" description="VOC" evidence="6">
    <location>
        <begin position="24"/>
        <end position="141"/>
    </location>
</feature>
<dbReference type="RefSeq" id="WP_106446531.1">
    <property type="nucleotide sequence ID" value="NZ_CP027669.1"/>
</dbReference>
<dbReference type="NCBIfam" id="TIGR01263">
    <property type="entry name" value="4HPPD"/>
    <property type="match status" value="1"/>
</dbReference>
<dbReference type="InterPro" id="IPR005956">
    <property type="entry name" value="4OHPhenylPyrv_dOase"/>
</dbReference>
<dbReference type="OrthoDB" id="9780241at2"/>
<feature type="binding site" evidence="5">
    <location>
        <position position="187"/>
    </location>
    <ligand>
        <name>Fe cation</name>
        <dbReference type="ChEBI" id="CHEBI:24875"/>
    </ligand>
</feature>
<dbReference type="SUPFAM" id="SSF54593">
    <property type="entry name" value="Glyoxalase/Bleomycin resistance protein/Dihydroxybiphenyl dioxygenase"/>
    <property type="match status" value="1"/>
</dbReference>
<dbReference type="EMBL" id="CP027669">
    <property type="protein sequence ID" value="AVO41554.1"/>
    <property type="molecule type" value="Genomic_DNA"/>
</dbReference>
<dbReference type="GO" id="GO:0006572">
    <property type="term" value="P:L-tyrosine catabolic process"/>
    <property type="evidence" value="ECO:0007669"/>
    <property type="project" value="TreeGrafter"/>
</dbReference>
<comment type="cofactor">
    <cofactor evidence="5">
        <name>Fe cation</name>
        <dbReference type="ChEBI" id="CHEBI:24875"/>
    </cofactor>
    <text evidence="5">Binds 1 Fe cation per subunit.</text>
</comment>
<dbReference type="InterPro" id="IPR037523">
    <property type="entry name" value="VOC_core"/>
</dbReference>
<comment type="similarity">
    <text evidence="1">Belongs to the 4HPPD family.</text>
</comment>
<keyword evidence="7" id="KW-0223">Dioxygenase</keyword>
<dbReference type="Gene3D" id="3.10.180.10">
    <property type="entry name" value="2,3-Dihydroxybiphenyl 1,2-Dioxygenase, domain 1"/>
    <property type="match status" value="2"/>
</dbReference>
<keyword evidence="7" id="KW-0670">Pyruvate</keyword>
<evidence type="ECO:0000259" key="6">
    <source>
        <dbReference type="PROSITE" id="PS51819"/>
    </source>
</evidence>
<keyword evidence="3" id="KW-0677">Repeat</keyword>
<keyword evidence="7" id="KW-0560">Oxidoreductase</keyword>
<dbReference type="Pfam" id="PF14696">
    <property type="entry name" value="Glyoxalase_5"/>
    <property type="match status" value="1"/>
</dbReference>
<evidence type="ECO:0000256" key="5">
    <source>
        <dbReference type="PIRSR" id="PIRSR009283-1"/>
    </source>
</evidence>
<dbReference type="InterPro" id="IPR029068">
    <property type="entry name" value="Glyas_Bleomycin-R_OHBP_Dase"/>
</dbReference>
<evidence type="ECO:0000256" key="1">
    <source>
        <dbReference type="ARBA" id="ARBA00005877"/>
    </source>
</evidence>
<organism evidence="7 8">
    <name type="scientific">Simplicispira suum</name>
    <dbReference type="NCBI Taxonomy" id="2109915"/>
    <lineage>
        <taxon>Bacteria</taxon>
        <taxon>Pseudomonadati</taxon>
        <taxon>Pseudomonadota</taxon>
        <taxon>Betaproteobacteria</taxon>
        <taxon>Burkholderiales</taxon>
        <taxon>Comamonadaceae</taxon>
        <taxon>Simplicispira</taxon>
    </lineage>
</organism>
<dbReference type="FunFam" id="3.10.180.10:FF:000007">
    <property type="entry name" value="4-hydroxyphenylpyruvate dioxygenase"/>
    <property type="match status" value="1"/>
</dbReference>
<feature type="binding site" evidence="5">
    <location>
        <position position="343"/>
    </location>
    <ligand>
        <name>Fe cation</name>
        <dbReference type="ChEBI" id="CHEBI:24875"/>
    </ligand>
</feature>
<dbReference type="CDD" id="cd08342">
    <property type="entry name" value="HPPD_N_like"/>
    <property type="match status" value="1"/>
</dbReference>
<dbReference type="PROSITE" id="PS51819">
    <property type="entry name" value="VOC"/>
    <property type="match status" value="2"/>
</dbReference>
<gene>
    <name evidence="7" type="primary">hppD</name>
    <name evidence="7" type="ORF">C6571_09860</name>
</gene>
<evidence type="ECO:0000313" key="8">
    <source>
        <dbReference type="Proteomes" id="UP000239326"/>
    </source>
</evidence>
<evidence type="ECO:0000256" key="3">
    <source>
        <dbReference type="ARBA" id="ARBA00022737"/>
    </source>
</evidence>
<dbReference type="KEGG" id="simp:C6571_09860"/>
<evidence type="ECO:0000256" key="2">
    <source>
        <dbReference type="ARBA" id="ARBA00022723"/>
    </source>
</evidence>
<dbReference type="Pfam" id="PF00903">
    <property type="entry name" value="Glyoxalase"/>
    <property type="match status" value="1"/>
</dbReference>
<evidence type="ECO:0000313" key="7">
    <source>
        <dbReference type="EMBL" id="AVO41554.1"/>
    </source>
</evidence>
<accession>A0A2S0N078</accession>
<keyword evidence="2 5" id="KW-0479">Metal-binding</keyword>
<feature type="binding site" evidence="5">
    <location>
        <position position="266"/>
    </location>
    <ligand>
        <name>Fe cation</name>
        <dbReference type="ChEBI" id="CHEBI:24875"/>
    </ligand>
</feature>